<evidence type="ECO:0000259" key="2">
    <source>
        <dbReference type="Pfam" id="PF08975"/>
    </source>
</evidence>
<accession>A0A1M6ZKA6</accession>
<feature type="compositionally biased region" description="Gly residues" evidence="1">
    <location>
        <begin position="24"/>
        <end position="43"/>
    </location>
</feature>
<dbReference type="STRING" id="735517.SAMN05444272_0265"/>
<keyword evidence="4" id="KW-1185">Reference proteome</keyword>
<dbReference type="InterPro" id="IPR009097">
    <property type="entry name" value="Cyclic_Pdiesterase"/>
</dbReference>
<protein>
    <recommendedName>
        <fullName evidence="2">DUF1868 domain-containing protein</fullName>
    </recommendedName>
</protein>
<dbReference type="AlphaFoldDB" id="A0A1M6ZKA6"/>
<dbReference type="Gene3D" id="3.90.1140.10">
    <property type="entry name" value="Cyclic phosphodiesterase"/>
    <property type="match status" value="1"/>
</dbReference>
<dbReference type="SUPFAM" id="SSF55144">
    <property type="entry name" value="LigT-like"/>
    <property type="match status" value="1"/>
</dbReference>
<dbReference type="Proteomes" id="UP000186002">
    <property type="component" value="Unassembled WGS sequence"/>
</dbReference>
<sequence length="261" mass="28946">MTADLASPTDSPEMLHKRAMDALTGGGAGTGRPGSITGAGDGGKFTPDGTVLPWPGNTFIFHIDKASPAYSALCRIQDALMAQPFADHFTYLPQPSFHMTVFSGVGGEPLDPEDWPERLERGLPLEDVTRLFIERLEGLTAPSGLRISLAHLHGGYSMMVRPDGEEVEECLRRFRNQLRDALGFSRPNHDTYRFHVTLAYRTRFMEAEQAEEVIRICHQIFAPHREALSGIRLGPAEFCEFGNMYEFKPKALLSEGGLIRL</sequence>
<dbReference type="InterPro" id="IPR015069">
    <property type="entry name" value="2H-PEstase_DUF1868"/>
</dbReference>
<feature type="domain" description="DUF1868" evidence="2">
    <location>
        <begin position="44"/>
        <end position="150"/>
    </location>
</feature>
<dbReference type="EMBL" id="FRBW01000001">
    <property type="protein sequence ID" value="SHL30783.1"/>
    <property type="molecule type" value="Genomic_DNA"/>
</dbReference>
<evidence type="ECO:0000313" key="3">
    <source>
        <dbReference type="EMBL" id="SHL30783.1"/>
    </source>
</evidence>
<organism evidence="3 4">
    <name type="scientific">Roseibium suaedae</name>
    <dbReference type="NCBI Taxonomy" id="735517"/>
    <lineage>
        <taxon>Bacteria</taxon>
        <taxon>Pseudomonadati</taxon>
        <taxon>Pseudomonadota</taxon>
        <taxon>Alphaproteobacteria</taxon>
        <taxon>Hyphomicrobiales</taxon>
        <taxon>Stappiaceae</taxon>
        <taxon>Roseibium</taxon>
    </lineage>
</organism>
<feature type="region of interest" description="Disordered" evidence="1">
    <location>
        <begin position="22"/>
        <end position="44"/>
    </location>
</feature>
<evidence type="ECO:0000313" key="4">
    <source>
        <dbReference type="Proteomes" id="UP000186002"/>
    </source>
</evidence>
<reference evidence="3 4" key="1">
    <citation type="submission" date="2016-11" db="EMBL/GenBank/DDBJ databases">
        <authorList>
            <person name="Jaros S."/>
            <person name="Januszkiewicz K."/>
            <person name="Wedrychowicz H."/>
        </authorList>
    </citation>
    <scope>NUCLEOTIDE SEQUENCE [LARGE SCALE GENOMIC DNA]</scope>
    <source>
        <strain evidence="3 4">DSM 22153</strain>
    </source>
</reference>
<name>A0A1M6ZKA6_9HYPH</name>
<dbReference type="Pfam" id="PF08975">
    <property type="entry name" value="2H-phosphodiest"/>
    <property type="match status" value="1"/>
</dbReference>
<dbReference type="RefSeq" id="WP_175557973.1">
    <property type="nucleotide sequence ID" value="NZ_FRBW01000001.1"/>
</dbReference>
<gene>
    <name evidence="3" type="ORF">SAMN05444272_0265</name>
</gene>
<proteinExistence type="predicted"/>
<evidence type="ECO:0000256" key="1">
    <source>
        <dbReference type="SAM" id="MobiDB-lite"/>
    </source>
</evidence>